<keyword evidence="3" id="KW-1185">Reference proteome</keyword>
<feature type="region of interest" description="Disordered" evidence="1">
    <location>
        <begin position="1"/>
        <end position="61"/>
    </location>
</feature>
<feature type="compositionally biased region" description="Basic and acidic residues" evidence="1">
    <location>
        <begin position="1"/>
        <end position="37"/>
    </location>
</feature>
<sequence length="300" mass="34289">MKDFIDEARVKKEEKERKKREKKEAEAREAEERERQERKAKKKAEKYKKEQELEAQQREELRKDNNIHLAIRMSEMEENFANRVDSVIGPIRELIKQGKKKVTYAATSLRTSYEESDTSVTQELNAQTESLCISEKRKRGPEPVFEDSPPMVLSPKRTPKRGAVKPTKLTGRLTRARTAVKAPGFVKRMSPIKTPLSERLKKATPKRTPGETCTPASKGALQRLRFRDSMMKELKDLDATELQRICKDEGVPYDGKIDAIFAIADNHAKEKFGLDTVDANEVIAVDDNDTCDSPSEPRDE</sequence>
<organism evidence="2 3">
    <name type="scientific">Chara braunii</name>
    <name type="common">Braun's stonewort</name>
    <dbReference type="NCBI Taxonomy" id="69332"/>
    <lineage>
        <taxon>Eukaryota</taxon>
        <taxon>Viridiplantae</taxon>
        <taxon>Streptophyta</taxon>
        <taxon>Charophyceae</taxon>
        <taxon>Charales</taxon>
        <taxon>Characeae</taxon>
        <taxon>Chara</taxon>
    </lineage>
</organism>
<proteinExistence type="predicted"/>
<feature type="region of interest" description="Disordered" evidence="1">
    <location>
        <begin position="131"/>
        <end position="172"/>
    </location>
</feature>
<name>A0A388KUV3_CHABU</name>
<evidence type="ECO:0000313" key="2">
    <source>
        <dbReference type="EMBL" id="GBG73836.1"/>
    </source>
</evidence>
<dbReference type="Proteomes" id="UP000265515">
    <property type="component" value="Unassembled WGS sequence"/>
</dbReference>
<reference evidence="2 3" key="1">
    <citation type="journal article" date="2018" name="Cell">
        <title>The Chara Genome: Secondary Complexity and Implications for Plant Terrestrialization.</title>
        <authorList>
            <person name="Nishiyama T."/>
            <person name="Sakayama H."/>
            <person name="Vries J.D."/>
            <person name="Buschmann H."/>
            <person name="Saint-Marcoux D."/>
            <person name="Ullrich K.K."/>
            <person name="Haas F.B."/>
            <person name="Vanderstraeten L."/>
            <person name="Becker D."/>
            <person name="Lang D."/>
            <person name="Vosolsobe S."/>
            <person name="Rombauts S."/>
            <person name="Wilhelmsson P.K.I."/>
            <person name="Janitza P."/>
            <person name="Kern R."/>
            <person name="Heyl A."/>
            <person name="Rumpler F."/>
            <person name="Villalobos L.I.A.C."/>
            <person name="Clay J.M."/>
            <person name="Skokan R."/>
            <person name="Toyoda A."/>
            <person name="Suzuki Y."/>
            <person name="Kagoshima H."/>
            <person name="Schijlen E."/>
            <person name="Tajeshwar N."/>
            <person name="Catarino B."/>
            <person name="Hetherington A.J."/>
            <person name="Saltykova A."/>
            <person name="Bonnot C."/>
            <person name="Breuninger H."/>
            <person name="Symeonidi A."/>
            <person name="Radhakrishnan G.V."/>
            <person name="Van Nieuwerburgh F."/>
            <person name="Deforce D."/>
            <person name="Chang C."/>
            <person name="Karol K.G."/>
            <person name="Hedrich R."/>
            <person name="Ulvskov P."/>
            <person name="Glockner G."/>
            <person name="Delwiche C.F."/>
            <person name="Petrasek J."/>
            <person name="Van de Peer Y."/>
            <person name="Friml J."/>
            <person name="Beilby M."/>
            <person name="Dolan L."/>
            <person name="Kohara Y."/>
            <person name="Sugano S."/>
            <person name="Fujiyama A."/>
            <person name="Delaux P.-M."/>
            <person name="Quint M."/>
            <person name="TheiBen G."/>
            <person name="Hagemann M."/>
            <person name="Harholt J."/>
            <person name="Dunand C."/>
            <person name="Zachgo S."/>
            <person name="Langdale J."/>
            <person name="Maumus F."/>
            <person name="Straeten D.V.D."/>
            <person name="Gould S.B."/>
            <person name="Rensing S.A."/>
        </authorList>
    </citation>
    <scope>NUCLEOTIDE SEQUENCE [LARGE SCALE GENOMIC DNA]</scope>
    <source>
        <strain evidence="2 3">S276</strain>
    </source>
</reference>
<gene>
    <name evidence="2" type="ORF">CBR_g17174</name>
</gene>
<evidence type="ECO:0000256" key="1">
    <source>
        <dbReference type="SAM" id="MobiDB-lite"/>
    </source>
</evidence>
<evidence type="ECO:0000313" key="3">
    <source>
        <dbReference type="Proteomes" id="UP000265515"/>
    </source>
</evidence>
<protein>
    <submittedName>
        <fullName evidence="2">Uncharacterized protein</fullName>
    </submittedName>
</protein>
<dbReference type="AlphaFoldDB" id="A0A388KUV3"/>
<dbReference type="Gramene" id="GBG73836">
    <property type="protein sequence ID" value="GBG73836"/>
    <property type="gene ID" value="CBR_g17174"/>
</dbReference>
<feature type="compositionally biased region" description="Basic and acidic residues" evidence="1">
    <location>
        <begin position="47"/>
        <end position="61"/>
    </location>
</feature>
<dbReference type="EMBL" id="BFEA01000190">
    <property type="protein sequence ID" value="GBG73836.1"/>
    <property type="molecule type" value="Genomic_DNA"/>
</dbReference>
<comment type="caution">
    <text evidence="2">The sequence shown here is derived from an EMBL/GenBank/DDBJ whole genome shotgun (WGS) entry which is preliminary data.</text>
</comment>
<accession>A0A388KUV3</accession>